<evidence type="ECO:0000256" key="6">
    <source>
        <dbReference type="ARBA" id="ARBA00022989"/>
    </source>
</evidence>
<feature type="transmembrane region" description="Helical" evidence="8">
    <location>
        <begin position="67"/>
        <end position="88"/>
    </location>
</feature>
<accession>A0A6B0KKL3</accession>
<dbReference type="AlphaFoldDB" id="A0A6B0KKL3"/>
<evidence type="ECO:0000256" key="8">
    <source>
        <dbReference type="RuleBase" id="RU363041"/>
    </source>
</evidence>
<keyword evidence="3" id="KW-0813">Transport</keyword>
<feature type="transmembrane region" description="Helical" evidence="8">
    <location>
        <begin position="126"/>
        <end position="144"/>
    </location>
</feature>
<evidence type="ECO:0000256" key="1">
    <source>
        <dbReference type="ARBA" id="ARBA00004651"/>
    </source>
</evidence>
<name>A0A6B0KKL3_FRATU</name>
<proteinExistence type="inferred from homology"/>
<comment type="caution">
    <text evidence="9">The sequence shown here is derived from an EMBL/GenBank/DDBJ whole genome shotgun (WGS) entry which is preliminary data.</text>
</comment>
<feature type="transmembrane region" description="Helical" evidence="8">
    <location>
        <begin position="28"/>
        <end position="55"/>
    </location>
</feature>
<comment type="subcellular location">
    <subcellularLocation>
        <location evidence="1 8">Cell membrane</location>
        <topology evidence="1 8">Multi-pass membrane protein</topology>
    </subcellularLocation>
</comment>
<evidence type="ECO:0000313" key="9">
    <source>
        <dbReference type="EMBL" id="MXB13141.1"/>
    </source>
</evidence>
<comment type="similarity">
    <text evidence="2 8">Belongs to the 4-toluene sulfonate uptake permease (TSUP) (TC 2.A.102) family.</text>
</comment>
<reference evidence="9" key="1">
    <citation type="submission" date="2019-06" db="EMBL/GenBank/DDBJ databases">
        <title>Phylogeography and genetic diversity of Francisella tularensis subsp. holarctica in France (1947-2018).</title>
        <authorList>
            <person name="Kevin M."/>
            <person name="Madani N."/>
            <person name="Maurin M."/>
        </authorList>
    </citation>
    <scope>NUCLEOTIDE SEQUENCE</scope>
    <source>
        <strain evidence="9">93-11516</strain>
    </source>
</reference>
<evidence type="ECO:0000256" key="2">
    <source>
        <dbReference type="ARBA" id="ARBA00009142"/>
    </source>
</evidence>
<dbReference type="PANTHER" id="PTHR30269:SF23">
    <property type="entry name" value="MEMBRANE TRANSPORTER PROTEIN YDHB-RELATED"/>
    <property type="match status" value="1"/>
</dbReference>
<protein>
    <recommendedName>
        <fullName evidence="8">Probable membrane transporter protein</fullName>
    </recommendedName>
</protein>
<feature type="transmembrane region" description="Helical" evidence="8">
    <location>
        <begin position="100"/>
        <end position="120"/>
    </location>
</feature>
<keyword evidence="4 8" id="KW-1003">Cell membrane</keyword>
<dbReference type="InterPro" id="IPR002781">
    <property type="entry name" value="TM_pro_TauE-like"/>
</dbReference>
<feature type="transmembrane region" description="Helical" evidence="8">
    <location>
        <begin position="253"/>
        <end position="273"/>
    </location>
</feature>
<dbReference type="InterPro" id="IPR052017">
    <property type="entry name" value="TSUP"/>
</dbReference>
<keyword evidence="5 8" id="KW-0812">Transmembrane</keyword>
<organism evidence="9">
    <name type="scientific">Francisella tularensis</name>
    <dbReference type="NCBI Taxonomy" id="263"/>
    <lineage>
        <taxon>Bacteria</taxon>
        <taxon>Pseudomonadati</taxon>
        <taxon>Pseudomonadota</taxon>
        <taxon>Gammaproteobacteria</taxon>
        <taxon>Thiotrichales</taxon>
        <taxon>Francisellaceae</taxon>
        <taxon>Francisella</taxon>
    </lineage>
</organism>
<keyword evidence="7 8" id="KW-0472">Membrane</keyword>
<evidence type="ECO:0000256" key="4">
    <source>
        <dbReference type="ARBA" id="ARBA00022475"/>
    </source>
</evidence>
<dbReference type="PANTHER" id="PTHR30269">
    <property type="entry name" value="TRANSMEMBRANE PROTEIN YFCA"/>
    <property type="match status" value="1"/>
</dbReference>
<dbReference type="Pfam" id="PF01925">
    <property type="entry name" value="TauE"/>
    <property type="match status" value="1"/>
</dbReference>
<feature type="transmembrane region" description="Helical" evidence="8">
    <location>
        <begin position="185"/>
        <end position="208"/>
    </location>
</feature>
<keyword evidence="6 8" id="KW-1133">Transmembrane helix</keyword>
<dbReference type="GO" id="GO:0005886">
    <property type="term" value="C:plasma membrane"/>
    <property type="evidence" value="ECO:0007669"/>
    <property type="project" value="UniProtKB-SubCell"/>
</dbReference>
<evidence type="ECO:0000256" key="5">
    <source>
        <dbReference type="ARBA" id="ARBA00022692"/>
    </source>
</evidence>
<evidence type="ECO:0000256" key="7">
    <source>
        <dbReference type="ARBA" id="ARBA00023136"/>
    </source>
</evidence>
<sequence length="301" mass="31747">MNKIVAKKVIISILELCIQKFSMEKYLFFELIIFIVAVLGGGIGAVIGLGGGLVITPLLTTVLGVPLHYAIGASLVAIICTSTATSLVSLQSHGLTKEKLGLFLALATAVGAIFGAKLAVMLRAKVLFLIFSGILIVVAILSFIKKKSNAETKPPKQSFIANKLQLNDSVVIAGQKQDYNVNHPIIGFIFMAGAGFIGGLLGIGAGIFKVVAMDKIMKIPFRVSTSTSNFIMGVTAFAATSTYYFAGYIDSSITAAVALGTLLGATIGSKLMPHIPTKALRLMFFIVVFISAIQMIIKGLV</sequence>
<feature type="transmembrane region" description="Helical" evidence="8">
    <location>
        <begin position="279"/>
        <end position="297"/>
    </location>
</feature>
<gene>
    <name evidence="9" type="ORF">FND40_02050</name>
</gene>
<dbReference type="EMBL" id="VJIQ01000008">
    <property type="protein sequence ID" value="MXB13141.1"/>
    <property type="molecule type" value="Genomic_DNA"/>
</dbReference>
<evidence type="ECO:0000256" key="3">
    <source>
        <dbReference type="ARBA" id="ARBA00022448"/>
    </source>
</evidence>